<dbReference type="STRING" id="762983.HMPREF9444_01225"/>
<comment type="subcellular location">
    <subcellularLocation>
        <location evidence="1">Cell inner membrane</location>
        <topology evidence="1">Multi-pass membrane protein</topology>
    </subcellularLocation>
</comment>
<evidence type="ECO:0000256" key="8">
    <source>
        <dbReference type="ARBA" id="ARBA00023136"/>
    </source>
</evidence>
<dbReference type="HOGENOM" id="CLU_128746_0_0_6"/>
<keyword evidence="4" id="KW-1003">Cell membrane</keyword>
<comment type="caution">
    <text evidence="10">The sequence shown here is derived from an EMBL/GenBank/DDBJ whole genome shotgun (WGS) entry which is preliminary data.</text>
</comment>
<keyword evidence="7 9" id="KW-1133">Transmembrane helix</keyword>
<protein>
    <recommendedName>
        <fullName evidence="3">UPF0208 membrane protein YfbV</fullName>
    </recommendedName>
</protein>
<dbReference type="InterPro" id="IPR007334">
    <property type="entry name" value="UPF0208"/>
</dbReference>
<sequence>MSFIKTFKDGIKYMEIWPEDPILGSIFTEGRVKYIMRLGKYLLPPFIMFLIVWNFIMGGGLKGVEFFYTLKSNWPVTLCCVLFLLVLPLQGYYWFGKRASVKLNKKQKLYYEDLCKKLQKEPLLDPVMMDFAVTVKEGLDKFGRDILKTL</sequence>
<accession>E8LKI5</accession>
<dbReference type="Proteomes" id="UP000018458">
    <property type="component" value="Unassembled WGS sequence"/>
</dbReference>
<dbReference type="RefSeq" id="WP_009143423.1">
    <property type="nucleotide sequence ID" value="NZ_GL830997.1"/>
</dbReference>
<evidence type="ECO:0000256" key="3">
    <source>
        <dbReference type="ARBA" id="ARBA00018831"/>
    </source>
</evidence>
<evidence type="ECO:0000256" key="6">
    <source>
        <dbReference type="ARBA" id="ARBA00022692"/>
    </source>
</evidence>
<proteinExistence type="inferred from homology"/>
<feature type="transmembrane region" description="Helical" evidence="9">
    <location>
        <begin position="73"/>
        <end position="95"/>
    </location>
</feature>
<reference evidence="10 11" key="1">
    <citation type="submission" date="2011-01" db="EMBL/GenBank/DDBJ databases">
        <authorList>
            <person name="Weinstock G."/>
            <person name="Sodergren E."/>
            <person name="Clifton S."/>
            <person name="Fulton L."/>
            <person name="Fulton B."/>
            <person name="Courtney L."/>
            <person name="Fronick C."/>
            <person name="Harrison M."/>
            <person name="Strong C."/>
            <person name="Farmer C."/>
            <person name="Delahaunty K."/>
            <person name="Markovic C."/>
            <person name="Hall O."/>
            <person name="Minx P."/>
            <person name="Tomlinson C."/>
            <person name="Mitreva M."/>
            <person name="Hou S."/>
            <person name="Chen J."/>
            <person name="Wollam A."/>
            <person name="Pepin K.H."/>
            <person name="Johnson M."/>
            <person name="Bhonagiri V."/>
            <person name="Zhang X."/>
            <person name="Suruliraj S."/>
            <person name="Warren W."/>
            <person name="Chinwalla A."/>
            <person name="Mardis E.R."/>
            <person name="Wilson R.K."/>
        </authorList>
    </citation>
    <scope>NUCLEOTIDE SEQUENCE [LARGE SCALE GENOMIC DNA]</scope>
    <source>
        <strain evidence="11">DSM 22608 / JCM 16073 / KCTC 15190 / YIT 12066</strain>
    </source>
</reference>
<evidence type="ECO:0000256" key="7">
    <source>
        <dbReference type="ARBA" id="ARBA00022989"/>
    </source>
</evidence>
<comment type="similarity">
    <text evidence="2">Belongs to the UPF0208 family.</text>
</comment>
<feature type="transmembrane region" description="Helical" evidence="9">
    <location>
        <begin position="41"/>
        <end position="61"/>
    </location>
</feature>
<dbReference type="GO" id="GO:0005886">
    <property type="term" value="C:plasma membrane"/>
    <property type="evidence" value="ECO:0007669"/>
    <property type="project" value="UniProtKB-SubCell"/>
</dbReference>
<evidence type="ECO:0000256" key="5">
    <source>
        <dbReference type="ARBA" id="ARBA00022519"/>
    </source>
</evidence>
<organism evidence="10 11">
    <name type="scientific">Succinatimonas hippei (strain DSM 22608 / JCM 16073 / KCTC 15190 / YIT 12066)</name>
    <dbReference type="NCBI Taxonomy" id="762983"/>
    <lineage>
        <taxon>Bacteria</taxon>
        <taxon>Pseudomonadati</taxon>
        <taxon>Pseudomonadota</taxon>
        <taxon>Gammaproteobacteria</taxon>
        <taxon>Aeromonadales</taxon>
        <taxon>Succinivibrionaceae</taxon>
        <taxon>Succinatimonas</taxon>
    </lineage>
</organism>
<evidence type="ECO:0000313" key="11">
    <source>
        <dbReference type="Proteomes" id="UP000018458"/>
    </source>
</evidence>
<evidence type="ECO:0000256" key="4">
    <source>
        <dbReference type="ARBA" id="ARBA00022475"/>
    </source>
</evidence>
<dbReference type="Pfam" id="PF04217">
    <property type="entry name" value="DUF412"/>
    <property type="match status" value="1"/>
</dbReference>
<gene>
    <name evidence="10" type="ORF">HMPREF9444_01225</name>
</gene>
<evidence type="ECO:0000256" key="2">
    <source>
        <dbReference type="ARBA" id="ARBA00009474"/>
    </source>
</evidence>
<dbReference type="EMBL" id="AEVO01000061">
    <property type="protein sequence ID" value="EFY06972.1"/>
    <property type="molecule type" value="Genomic_DNA"/>
</dbReference>
<name>E8LKI5_SUCHY</name>
<keyword evidence="6 9" id="KW-0812">Transmembrane</keyword>
<dbReference type="AlphaFoldDB" id="E8LKI5"/>
<dbReference type="OrthoDB" id="7066670at2"/>
<keyword evidence="11" id="KW-1185">Reference proteome</keyword>
<evidence type="ECO:0000256" key="9">
    <source>
        <dbReference type="SAM" id="Phobius"/>
    </source>
</evidence>
<keyword evidence="5" id="KW-0997">Cell inner membrane</keyword>
<evidence type="ECO:0000256" key="1">
    <source>
        <dbReference type="ARBA" id="ARBA00004429"/>
    </source>
</evidence>
<dbReference type="eggNOG" id="COG3092">
    <property type="taxonomic scope" value="Bacteria"/>
</dbReference>
<evidence type="ECO:0000313" key="10">
    <source>
        <dbReference type="EMBL" id="EFY06972.1"/>
    </source>
</evidence>
<dbReference type="NCBIfam" id="NF002493">
    <property type="entry name" value="PRK01816.1"/>
    <property type="match status" value="1"/>
</dbReference>
<keyword evidence="8 9" id="KW-0472">Membrane</keyword>